<sequence>MTGNVCANVDQIRRHGRWNNTTINGAYLTNFSKESVRSMAGFPTYGRSLYLARAALNTPTSLYKKLFSSIGE</sequence>
<dbReference type="Gene3D" id="1.10.443.20">
    <property type="entry name" value="Centromere DNA-binding protein complex CBF3 subunit, domain 2"/>
    <property type="match status" value="1"/>
</dbReference>
<dbReference type="OrthoDB" id="2204095at2759"/>
<accession>A0A163JXK7</accession>
<gene>
    <name evidence="1" type="primary">ABSGL_09925.1 scaffold 11783</name>
</gene>
<dbReference type="EMBL" id="LT554349">
    <property type="protein sequence ID" value="SAM04065.1"/>
    <property type="molecule type" value="Genomic_DNA"/>
</dbReference>
<dbReference type="InterPro" id="IPR038279">
    <property type="entry name" value="Ndc10_dom2_sf"/>
</dbReference>
<keyword evidence="2" id="KW-1185">Reference proteome</keyword>
<dbReference type="Proteomes" id="UP000078561">
    <property type="component" value="Unassembled WGS sequence"/>
</dbReference>
<dbReference type="AlphaFoldDB" id="A0A163JXK7"/>
<evidence type="ECO:0000313" key="1">
    <source>
        <dbReference type="EMBL" id="SAM04065.1"/>
    </source>
</evidence>
<evidence type="ECO:0000313" key="2">
    <source>
        <dbReference type="Proteomes" id="UP000078561"/>
    </source>
</evidence>
<proteinExistence type="predicted"/>
<protein>
    <recommendedName>
        <fullName evidence="3">Ndc10 domain-containing protein</fullName>
    </recommendedName>
</protein>
<dbReference type="InParanoid" id="A0A163JXK7"/>
<reference evidence="1" key="1">
    <citation type="submission" date="2016-04" db="EMBL/GenBank/DDBJ databases">
        <authorList>
            <person name="Evans L.H."/>
            <person name="Alamgir A."/>
            <person name="Owens N."/>
            <person name="Weber N.D."/>
            <person name="Virtaneva K."/>
            <person name="Barbian K."/>
            <person name="Babar A."/>
            <person name="Rosenke K."/>
        </authorList>
    </citation>
    <scope>NUCLEOTIDE SEQUENCE [LARGE SCALE GENOMIC DNA]</scope>
    <source>
        <strain evidence="1">CBS 101.48</strain>
    </source>
</reference>
<organism evidence="1">
    <name type="scientific">Absidia glauca</name>
    <name type="common">Pin mould</name>
    <dbReference type="NCBI Taxonomy" id="4829"/>
    <lineage>
        <taxon>Eukaryota</taxon>
        <taxon>Fungi</taxon>
        <taxon>Fungi incertae sedis</taxon>
        <taxon>Mucoromycota</taxon>
        <taxon>Mucoromycotina</taxon>
        <taxon>Mucoromycetes</taxon>
        <taxon>Mucorales</taxon>
        <taxon>Cunninghamellaceae</taxon>
        <taxon>Absidia</taxon>
    </lineage>
</organism>
<dbReference type="GO" id="GO:0003677">
    <property type="term" value="F:DNA binding"/>
    <property type="evidence" value="ECO:0007669"/>
    <property type="project" value="InterPro"/>
</dbReference>
<evidence type="ECO:0008006" key="3">
    <source>
        <dbReference type="Google" id="ProtNLM"/>
    </source>
</evidence>
<name>A0A163JXK7_ABSGL</name>